<dbReference type="PANTHER" id="PTHR33653:SF1">
    <property type="entry name" value="RIBONUCLEASE VAPC2"/>
    <property type="match status" value="1"/>
</dbReference>
<feature type="domain" description="PIN" evidence="8">
    <location>
        <begin position="2"/>
        <end position="122"/>
    </location>
</feature>
<keyword evidence="9" id="KW-0614">Plasmid</keyword>
<dbReference type="SUPFAM" id="SSF88723">
    <property type="entry name" value="PIN domain-like"/>
    <property type="match status" value="1"/>
</dbReference>
<dbReference type="GO" id="GO:0046872">
    <property type="term" value="F:metal ion binding"/>
    <property type="evidence" value="ECO:0007669"/>
    <property type="project" value="UniProtKB-KW"/>
</dbReference>
<keyword evidence="6" id="KW-0460">Magnesium</keyword>
<evidence type="ECO:0000256" key="2">
    <source>
        <dbReference type="ARBA" id="ARBA00022649"/>
    </source>
</evidence>
<evidence type="ECO:0000313" key="9">
    <source>
        <dbReference type="EMBL" id="AIC11717.1"/>
    </source>
</evidence>
<dbReference type="CDD" id="cd18746">
    <property type="entry name" value="PIN_VapC4-5_FitB-like"/>
    <property type="match status" value="1"/>
</dbReference>
<evidence type="ECO:0000259" key="8">
    <source>
        <dbReference type="Pfam" id="PF01850"/>
    </source>
</evidence>
<keyword evidence="5" id="KW-0378">Hydrolase</keyword>
<evidence type="ECO:0000256" key="4">
    <source>
        <dbReference type="ARBA" id="ARBA00022723"/>
    </source>
</evidence>
<evidence type="ECO:0000256" key="3">
    <source>
        <dbReference type="ARBA" id="ARBA00022722"/>
    </source>
</evidence>
<protein>
    <submittedName>
        <fullName evidence="9">Twitching motility protein PilT</fullName>
    </submittedName>
</protein>
<dbReference type="Gene3D" id="3.40.50.1010">
    <property type="entry name" value="5'-nuclease"/>
    <property type="match status" value="1"/>
</dbReference>
<keyword evidence="3" id="KW-0540">Nuclease</keyword>
<name>A0A060HFI6_XYLFS</name>
<evidence type="ECO:0000256" key="5">
    <source>
        <dbReference type="ARBA" id="ARBA00022801"/>
    </source>
</evidence>
<keyword evidence="2" id="KW-1277">Toxin-antitoxin system</keyword>
<evidence type="ECO:0000256" key="1">
    <source>
        <dbReference type="ARBA" id="ARBA00001946"/>
    </source>
</evidence>
<dbReference type="InterPro" id="IPR002716">
    <property type="entry name" value="PIN_dom"/>
</dbReference>
<organism evidence="9 10">
    <name type="scientific">Xylella fastidiosa subsp. sandyi Ann-1</name>
    <dbReference type="NCBI Taxonomy" id="155920"/>
    <lineage>
        <taxon>Bacteria</taxon>
        <taxon>Pseudomonadati</taxon>
        <taxon>Pseudomonadota</taxon>
        <taxon>Gammaproteobacteria</taxon>
        <taxon>Lysobacterales</taxon>
        <taxon>Lysobacteraceae</taxon>
        <taxon>Xylella</taxon>
    </lineage>
</organism>
<dbReference type="Proteomes" id="UP000027215">
    <property type="component" value="Plasmid unnamed1"/>
</dbReference>
<dbReference type="KEGG" id="xfs:D934_13815"/>
<evidence type="ECO:0000313" key="10">
    <source>
        <dbReference type="Proteomes" id="UP000027215"/>
    </source>
</evidence>
<dbReference type="GO" id="GO:0004518">
    <property type="term" value="F:nuclease activity"/>
    <property type="evidence" value="ECO:0007669"/>
    <property type="project" value="UniProtKB-KW"/>
</dbReference>
<comment type="cofactor">
    <cofactor evidence="1">
        <name>Mg(2+)</name>
        <dbReference type="ChEBI" id="CHEBI:18420"/>
    </cofactor>
</comment>
<accession>A0A060HFI6</accession>
<dbReference type="InterPro" id="IPR029060">
    <property type="entry name" value="PIN-like_dom_sf"/>
</dbReference>
<keyword evidence="4" id="KW-0479">Metal-binding</keyword>
<reference evidence="9 10" key="1">
    <citation type="submission" date="2013-08" db="EMBL/GenBank/DDBJ databases">
        <title>Xylella fastidiosa sandyi ann1 annotation.</title>
        <authorList>
            <person name="Stouthamer R."/>
            <person name="Nunney L."/>
        </authorList>
    </citation>
    <scope>NUCLEOTIDE SEQUENCE [LARGE SCALE GENOMIC DNA]</scope>
    <source>
        <strain evidence="10">ann-1</strain>
        <plasmid evidence="10">Plasmid unnamed1</plasmid>
    </source>
</reference>
<evidence type="ECO:0000256" key="6">
    <source>
        <dbReference type="ARBA" id="ARBA00022842"/>
    </source>
</evidence>
<gene>
    <name evidence="9" type="ORF">D934_13815</name>
</gene>
<dbReference type="GO" id="GO:0016787">
    <property type="term" value="F:hydrolase activity"/>
    <property type="evidence" value="ECO:0007669"/>
    <property type="project" value="UniProtKB-KW"/>
</dbReference>
<proteinExistence type="inferred from homology"/>
<dbReference type="HOGENOM" id="CLU_118482_8_0_6"/>
<dbReference type="Pfam" id="PF01850">
    <property type="entry name" value="PIN"/>
    <property type="match status" value="1"/>
</dbReference>
<dbReference type="PATRIC" id="fig|155920.8.peg.3267"/>
<comment type="similarity">
    <text evidence="7">Belongs to the PINc/VapC protein family.</text>
</comment>
<sequence length="150" mass="16724">MYVLDTNVVSELRKIQVGKADSNVAAWTQSVDAADLFVSAITIMELELGILSIERKDITQGTLLRIWMEQHVLPEFSERTLPVNTVVALRCAQLHVPDRCDERDALIAATALVHGMAVVTRNVADFQPTGVTILNPWEWRSHTCNENGNQ</sequence>
<dbReference type="AlphaFoldDB" id="A0A060HFI6"/>
<geneLocation type="plasmid" evidence="9 10">
    <name>unnamed1</name>
</geneLocation>
<dbReference type="PANTHER" id="PTHR33653">
    <property type="entry name" value="RIBONUCLEASE VAPC2"/>
    <property type="match status" value="1"/>
</dbReference>
<dbReference type="EMBL" id="CP006697">
    <property type="protein sequence ID" value="AIC11717.1"/>
    <property type="molecule type" value="Genomic_DNA"/>
</dbReference>
<evidence type="ECO:0000256" key="7">
    <source>
        <dbReference type="ARBA" id="ARBA00038093"/>
    </source>
</evidence>
<dbReference type="InterPro" id="IPR050556">
    <property type="entry name" value="Type_II_TA_system_RNase"/>
</dbReference>